<gene>
    <name evidence="4" type="primary">INT6</name>
    <name evidence="9" type="ORF">Dda_8421</name>
</gene>
<keyword evidence="6" id="KW-0472">Membrane</keyword>
<protein>
    <recommendedName>
        <fullName evidence="4">Eukaryotic translation initiation factor 3 subunit E</fullName>
        <shortName evidence="4">eIF3e</shortName>
    </recommendedName>
</protein>
<evidence type="ECO:0000256" key="1">
    <source>
        <dbReference type="ARBA" id="ARBA00022490"/>
    </source>
</evidence>
<dbReference type="EMBL" id="JAQGDS010000012">
    <property type="protein sequence ID" value="KAJ6256558.1"/>
    <property type="molecule type" value="Genomic_DNA"/>
</dbReference>
<feature type="compositionally biased region" description="Basic and acidic residues" evidence="5">
    <location>
        <begin position="485"/>
        <end position="496"/>
    </location>
</feature>
<keyword evidence="6" id="KW-0812">Transmembrane</keyword>
<dbReference type="SMART" id="SM01186">
    <property type="entry name" value="eIF3_N"/>
    <property type="match status" value="1"/>
</dbReference>
<keyword evidence="2 4" id="KW-0396">Initiation factor</keyword>
<feature type="region of interest" description="Disordered" evidence="5">
    <location>
        <begin position="1"/>
        <end position="23"/>
    </location>
</feature>
<dbReference type="Pfam" id="PF09440">
    <property type="entry name" value="eIF3_N"/>
    <property type="match status" value="1"/>
</dbReference>
<sequence length="828" mass="94896">MSEEEAQQAVPEATPDAAAADGVTGEGISIETARKYDLTPKIMPYLDRHLIFHLLAFMREQQIYPAEELLQNTYDLLYPTNMTDYVMDLWKQIHGKEDIDIPRDFLLKREKVMQEWNALQDETTKITGLLENPDVISNFRSDKMQNLQFLKDNHGVTDDMIDALLKYGQGAYSRGSYGQASDILYSFRILSTDSDKVNQATWGKLACEILTVNWEGAMEEVQKIKETIDTKPFLSPIAQLQQRTWLIHWALFPLFNHDAARDTILELFFSPNFINTIQTSCPWIIRYLAVAVITSKNRGASSRATAIQQRQFKDLVRVVKNELYEYSDPITEFIAALHLDFDFEEAQKKLGEAEDVLRSDFFLLGSSETFVECARHLISEAYCRIHQRIDIKDLSQRLNLTQDDGEKWIVNLIRDTRVDAKIDYKNGTVIMNHPPQSVYQQVIEKTKGGYFRTQRFLQDLTFRPVHNIPGPKRRASVAVVIRLRPQSEPRDGKASGDESFQQRKSLRKDPYRICDPGDVEDVFEEPWTKDATAEILFIKRASRVGDRWTGHVALPGGGRDREDEGDEAAAIRECKEEVGLDLMSSDVILCGALPQRVIITNWGQKPLMVLCPYVFLWTREGMPPLKLQASEVAAAFWIPVQFLLDGKHRTSHPVDVSDRMAAGTLAPLRPFFKVMLGPMYFSAIHLKPEEVSHSSTRSEDETLGDLMLWGITYAVLADMLDLLPPFNFADAFQYPFFKSWDYQLLVWILSADYRRHRKEDVAGYKFSQVLGMRAQKRGDTGAKLSIIDHVMKGYYPFVRQAVYGALLLRLALFVGLIFLNKWLQRSRI</sequence>
<dbReference type="InterPro" id="IPR015797">
    <property type="entry name" value="NUDIX_hydrolase-like_dom_sf"/>
</dbReference>
<evidence type="ECO:0000256" key="2">
    <source>
        <dbReference type="ARBA" id="ARBA00022540"/>
    </source>
</evidence>
<dbReference type="InterPro" id="IPR045121">
    <property type="entry name" value="CoAse"/>
</dbReference>
<feature type="region of interest" description="Disordered" evidence="5">
    <location>
        <begin position="484"/>
        <end position="504"/>
    </location>
</feature>
<evidence type="ECO:0000256" key="6">
    <source>
        <dbReference type="SAM" id="Phobius"/>
    </source>
</evidence>
<dbReference type="PROSITE" id="PS50250">
    <property type="entry name" value="PCI"/>
    <property type="match status" value="1"/>
</dbReference>
<dbReference type="PROSITE" id="PS51462">
    <property type="entry name" value="NUDIX"/>
    <property type="match status" value="1"/>
</dbReference>
<dbReference type="Proteomes" id="UP001221413">
    <property type="component" value="Unassembled WGS sequence"/>
</dbReference>
<feature type="domain" description="PCI" evidence="7">
    <location>
        <begin position="265"/>
        <end position="436"/>
    </location>
</feature>
<feature type="transmembrane region" description="Helical" evidence="6">
    <location>
        <begin position="801"/>
        <end position="819"/>
    </location>
</feature>
<dbReference type="GO" id="GO:0016282">
    <property type="term" value="C:eukaryotic 43S preinitiation complex"/>
    <property type="evidence" value="ECO:0007669"/>
    <property type="project" value="UniProtKB-UniRule"/>
</dbReference>
<dbReference type="InterPro" id="IPR019010">
    <property type="entry name" value="eIF3e_N"/>
</dbReference>
<evidence type="ECO:0000256" key="3">
    <source>
        <dbReference type="ARBA" id="ARBA00022917"/>
    </source>
</evidence>
<keyword evidence="1 4" id="KW-0963">Cytoplasm</keyword>
<reference evidence="9" key="1">
    <citation type="submission" date="2023-01" db="EMBL/GenBank/DDBJ databases">
        <title>The chitinases involved in constricting ring structure development in the nematode-trapping fungus Drechslerella dactyloides.</title>
        <authorList>
            <person name="Wang R."/>
            <person name="Zhang L."/>
            <person name="Tang P."/>
            <person name="Li S."/>
            <person name="Liang L."/>
        </authorList>
    </citation>
    <scope>NUCLEOTIDE SEQUENCE</scope>
    <source>
        <strain evidence="9">YMF1.00031</strain>
    </source>
</reference>
<dbReference type="Gene3D" id="3.90.79.10">
    <property type="entry name" value="Nucleoside Triphosphate Pyrophosphohydrolase"/>
    <property type="match status" value="1"/>
</dbReference>
<dbReference type="CDD" id="cd03426">
    <property type="entry name" value="NUDIX_CoAse_Nudt7"/>
    <property type="match status" value="1"/>
</dbReference>
<accession>A0AAD6IQH7</accession>
<dbReference type="GO" id="GO:0071540">
    <property type="term" value="C:eukaryotic translation initiation factor 3 complex, eIF3e"/>
    <property type="evidence" value="ECO:0007669"/>
    <property type="project" value="UniProtKB-UniRule"/>
</dbReference>
<comment type="subcellular location">
    <subcellularLocation>
        <location evidence="4">Cytoplasm</location>
    </subcellularLocation>
</comment>
<dbReference type="Pfam" id="PF21357">
    <property type="entry name" value="EIF3E_C"/>
    <property type="match status" value="1"/>
</dbReference>
<evidence type="ECO:0000259" key="7">
    <source>
        <dbReference type="PROSITE" id="PS50250"/>
    </source>
</evidence>
<comment type="similarity">
    <text evidence="4">Belongs to the eIF-3 subunit E family.</text>
</comment>
<dbReference type="SUPFAM" id="SSF55811">
    <property type="entry name" value="Nudix"/>
    <property type="match status" value="1"/>
</dbReference>
<keyword evidence="6" id="KW-1133">Transmembrane helix</keyword>
<dbReference type="SMART" id="SM00088">
    <property type="entry name" value="PINT"/>
    <property type="match status" value="1"/>
</dbReference>
<dbReference type="Pfam" id="PF01399">
    <property type="entry name" value="PCI"/>
    <property type="match status" value="1"/>
</dbReference>
<comment type="function">
    <text evidence="4">Component of the eukaryotic translation initiation factor 3 (eIF-3) complex, which is involved in protein synthesis of a specialized repertoire of mRNAs and, together with other initiation factors, stimulates binding of mRNA and methionyl-tRNAi to the 40S ribosome. The eIF-3 complex specifically targets and initiates translation of a subset of mRNAs involved in cell proliferation.</text>
</comment>
<dbReference type="CDD" id="cd21378">
    <property type="entry name" value="eIF3E"/>
    <property type="match status" value="1"/>
</dbReference>
<dbReference type="InterPro" id="IPR016650">
    <property type="entry name" value="eIF3e"/>
</dbReference>
<dbReference type="SUPFAM" id="SSF46785">
    <property type="entry name" value="Winged helix' DNA-binding domain"/>
    <property type="match status" value="1"/>
</dbReference>
<feature type="compositionally biased region" description="Low complexity" evidence="5">
    <location>
        <begin position="9"/>
        <end position="23"/>
    </location>
</feature>
<evidence type="ECO:0000256" key="4">
    <source>
        <dbReference type="HAMAP-Rule" id="MF_03004"/>
    </source>
</evidence>
<evidence type="ECO:0000259" key="8">
    <source>
        <dbReference type="PROSITE" id="PS51462"/>
    </source>
</evidence>
<dbReference type="InterPro" id="IPR000086">
    <property type="entry name" value="NUDIX_hydrolase_dom"/>
</dbReference>
<evidence type="ECO:0000313" key="10">
    <source>
        <dbReference type="Proteomes" id="UP001221413"/>
    </source>
</evidence>
<dbReference type="InterPro" id="IPR000717">
    <property type="entry name" value="PCI_dom"/>
</dbReference>
<dbReference type="GO" id="GO:0033290">
    <property type="term" value="C:eukaryotic 48S preinitiation complex"/>
    <property type="evidence" value="ECO:0007669"/>
    <property type="project" value="UniProtKB-UniRule"/>
</dbReference>
<dbReference type="InterPro" id="IPR036390">
    <property type="entry name" value="WH_DNA-bd_sf"/>
</dbReference>
<keyword evidence="3 4" id="KW-0648">Protein biosynthesis</keyword>
<keyword evidence="10" id="KW-1185">Reference proteome</keyword>
<feature type="domain" description="Nudix hydrolase" evidence="8">
    <location>
        <begin position="472"/>
        <end position="662"/>
    </location>
</feature>
<dbReference type="PANTHER" id="PTHR10317">
    <property type="entry name" value="EUKARYOTIC TRANSLATION INITIATION FACTOR 3 SUBUNIT E"/>
    <property type="match status" value="1"/>
</dbReference>
<evidence type="ECO:0000313" key="9">
    <source>
        <dbReference type="EMBL" id="KAJ6256558.1"/>
    </source>
</evidence>
<evidence type="ECO:0000256" key="5">
    <source>
        <dbReference type="SAM" id="MobiDB-lite"/>
    </source>
</evidence>
<comment type="caution">
    <text evidence="9">The sequence shown here is derived from an EMBL/GenBank/DDBJ whole genome shotgun (WGS) entry which is preliminary data.</text>
</comment>
<dbReference type="GO" id="GO:0003743">
    <property type="term" value="F:translation initiation factor activity"/>
    <property type="evidence" value="ECO:0007669"/>
    <property type="project" value="UniProtKB-UniRule"/>
</dbReference>
<dbReference type="HAMAP" id="MF_03004">
    <property type="entry name" value="eIF3e"/>
    <property type="match status" value="1"/>
</dbReference>
<organism evidence="9 10">
    <name type="scientific">Drechslerella dactyloides</name>
    <name type="common">Nematode-trapping fungus</name>
    <name type="synonym">Arthrobotrys dactyloides</name>
    <dbReference type="NCBI Taxonomy" id="74499"/>
    <lineage>
        <taxon>Eukaryota</taxon>
        <taxon>Fungi</taxon>
        <taxon>Dikarya</taxon>
        <taxon>Ascomycota</taxon>
        <taxon>Pezizomycotina</taxon>
        <taxon>Orbiliomycetes</taxon>
        <taxon>Orbiliales</taxon>
        <taxon>Orbiliaceae</taxon>
        <taxon>Drechslerella</taxon>
    </lineage>
</organism>
<comment type="subunit">
    <text evidence="4">Component of the eukaryotic translation initiation factor 3 (eIF-3) complex.</text>
</comment>
<dbReference type="Pfam" id="PF00293">
    <property type="entry name" value="NUDIX"/>
    <property type="match status" value="1"/>
</dbReference>
<name>A0AAD6IQH7_DREDA</name>
<dbReference type="GO" id="GO:0010945">
    <property type="term" value="F:coenzyme A diphosphatase activity"/>
    <property type="evidence" value="ECO:0007669"/>
    <property type="project" value="InterPro"/>
</dbReference>
<dbReference type="GO" id="GO:0001732">
    <property type="term" value="P:formation of cytoplasmic translation initiation complex"/>
    <property type="evidence" value="ECO:0007669"/>
    <property type="project" value="UniProtKB-UniRule"/>
</dbReference>
<dbReference type="AlphaFoldDB" id="A0AAD6IQH7"/>
<proteinExistence type="inferred from homology"/>